<protein>
    <recommendedName>
        <fullName evidence="5">Glycosyltransferase 2</fullName>
    </recommendedName>
</protein>
<feature type="compositionally biased region" description="Polar residues" evidence="1">
    <location>
        <begin position="78"/>
        <end position="89"/>
    </location>
</feature>
<evidence type="ECO:0000313" key="3">
    <source>
        <dbReference type="EMBL" id="KAK5117388.1"/>
    </source>
</evidence>
<feature type="compositionally biased region" description="Basic and acidic residues" evidence="1">
    <location>
        <begin position="1"/>
        <end position="20"/>
    </location>
</feature>
<keyword evidence="2" id="KW-0812">Transmembrane</keyword>
<organism evidence="3 4">
    <name type="scientific">Meristemomyces frigidus</name>
    <dbReference type="NCBI Taxonomy" id="1508187"/>
    <lineage>
        <taxon>Eukaryota</taxon>
        <taxon>Fungi</taxon>
        <taxon>Dikarya</taxon>
        <taxon>Ascomycota</taxon>
        <taxon>Pezizomycotina</taxon>
        <taxon>Dothideomycetes</taxon>
        <taxon>Dothideomycetidae</taxon>
        <taxon>Mycosphaerellales</taxon>
        <taxon>Teratosphaeriaceae</taxon>
        <taxon>Meristemomyces</taxon>
    </lineage>
</organism>
<comment type="caution">
    <text evidence="3">The sequence shown here is derived from an EMBL/GenBank/DDBJ whole genome shotgun (WGS) entry which is preliminary data.</text>
</comment>
<name>A0AAN7TPA5_9PEZI</name>
<feature type="transmembrane region" description="Helical" evidence="2">
    <location>
        <begin position="41"/>
        <end position="63"/>
    </location>
</feature>
<feature type="region of interest" description="Disordered" evidence="1">
    <location>
        <begin position="717"/>
        <end position="754"/>
    </location>
</feature>
<evidence type="ECO:0000256" key="1">
    <source>
        <dbReference type="SAM" id="MobiDB-lite"/>
    </source>
</evidence>
<feature type="compositionally biased region" description="Basic and acidic residues" evidence="1">
    <location>
        <begin position="726"/>
        <end position="736"/>
    </location>
</feature>
<dbReference type="PANTHER" id="PTHR33604:SF3">
    <property type="entry name" value="OSJNBA0004B13.7 PROTEIN"/>
    <property type="match status" value="1"/>
</dbReference>
<reference evidence="3" key="1">
    <citation type="submission" date="2023-08" db="EMBL/GenBank/DDBJ databases">
        <title>Black Yeasts Isolated from many extreme environments.</title>
        <authorList>
            <person name="Coleine C."/>
            <person name="Stajich J.E."/>
            <person name="Selbmann L."/>
        </authorList>
    </citation>
    <scope>NUCLEOTIDE SEQUENCE</scope>
    <source>
        <strain evidence="3">CCFEE 5401</strain>
    </source>
</reference>
<feature type="region of interest" description="Disordered" evidence="1">
    <location>
        <begin position="76"/>
        <end position="107"/>
    </location>
</feature>
<accession>A0AAN7TPA5</accession>
<proteinExistence type="predicted"/>
<gene>
    <name evidence="3" type="ORF">LTR62_006006</name>
</gene>
<dbReference type="EMBL" id="JAVRRL010000005">
    <property type="protein sequence ID" value="KAK5117388.1"/>
    <property type="molecule type" value="Genomic_DNA"/>
</dbReference>
<evidence type="ECO:0000313" key="4">
    <source>
        <dbReference type="Proteomes" id="UP001310890"/>
    </source>
</evidence>
<dbReference type="Proteomes" id="UP001310890">
    <property type="component" value="Unassembled WGS sequence"/>
</dbReference>
<dbReference type="PANTHER" id="PTHR33604">
    <property type="entry name" value="OSJNBA0004B13.7 PROTEIN"/>
    <property type="match status" value="1"/>
</dbReference>
<keyword evidence="2" id="KW-1133">Transmembrane helix</keyword>
<sequence>MHDREHIKDEELGKRDDGFKPKNMPTANSLTLPWRWRKRRVFTVLAALILLYLAVTNFVGSLASMRNRLGAPIGSPAWSASQATGNNAARRNVEPKGAPPGPRVAVDDEESEHYFDGPIRFYRLAASLHGIARTMGSRPQNRNVLYAASSLRSAANLIPMACEMAKWDRNHVHMAFLGRDSVSLETILEVNGVDGKNCAVFFHDARSDFSEWSSDQRAEISVAGAMKHINDFMHPQAVVMDDSAMEDRFFTRAMRSKSAEIGRPLIEVPAGRYEEFMWMTRLDSGSLSNWFKPTIEILVHAPPDSSGGLVRLLRSLQSAAYSGFPVPKLTVELSTNVEPFVKRYLERLSWPPGIGAEPWQPTTLSLRHRIATGHFSSEQASVRFVESFFPSNRENNHVLVLSAQADVAPLFMQYLMYSILEYKYSTYGAVESGDLLGISLDVPSTHINGSAGFVPPSVSDMNTEKYTDPTTYDQNAMTPFLYQTPSAAASLIFGDKWTIFHNFLSNRMTASHLGEAEKQAKLVSEAEPAWLEYLLELMRARGWTMLHPSVPYVTVHNDLAQVPEEYMRSEKSDTAPAEEKKAVENADVESFLLAAEAPVMLEHIERRTPDYQPLHQSLAFNGDLPELSNLPFISHEGELLDVAAMMEARNNFIPFFRKHIGGCKGAAISATRAVSDPIGTEDMFCLSGTNHEQDVANHAAGAEAVAEIVIAETTTARAEGGAGMENKVEADHEEKMASGAAQSLKAADDHHAGR</sequence>
<feature type="region of interest" description="Disordered" evidence="1">
    <location>
        <begin position="1"/>
        <end position="24"/>
    </location>
</feature>
<evidence type="ECO:0008006" key="5">
    <source>
        <dbReference type="Google" id="ProtNLM"/>
    </source>
</evidence>
<dbReference type="AlphaFoldDB" id="A0AAN7TPA5"/>
<keyword evidence="2" id="KW-0472">Membrane</keyword>
<evidence type="ECO:0000256" key="2">
    <source>
        <dbReference type="SAM" id="Phobius"/>
    </source>
</evidence>